<dbReference type="EMBL" id="NMUH01000142">
    <property type="protein sequence ID" value="MQL72751.1"/>
    <property type="molecule type" value="Genomic_DNA"/>
</dbReference>
<dbReference type="Gene3D" id="1.20.5.420">
    <property type="entry name" value="Immunoglobulin FC, subunit C"/>
    <property type="match status" value="1"/>
</dbReference>
<keyword evidence="2 3" id="KW-0802">TPR repeat</keyword>
<evidence type="ECO:0000256" key="3">
    <source>
        <dbReference type="PROSITE-ProRule" id="PRU00339"/>
    </source>
</evidence>
<dbReference type="FunFam" id="1.25.40.10:FF:000330">
    <property type="entry name" value="Tetratricopeptide repeat (TPR)-like superfamily protein"/>
    <property type="match status" value="1"/>
</dbReference>
<evidence type="ECO:0000313" key="5">
    <source>
        <dbReference type="EMBL" id="MQL72751.1"/>
    </source>
</evidence>
<name>A0A843TP30_COLES</name>
<keyword evidence="6" id="KW-1185">Reference proteome</keyword>
<feature type="compositionally biased region" description="Polar residues" evidence="4">
    <location>
        <begin position="286"/>
        <end position="311"/>
    </location>
</feature>
<dbReference type="InterPro" id="IPR047150">
    <property type="entry name" value="SGT"/>
</dbReference>
<dbReference type="PANTHER" id="PTHR45831:SF2">
    <property type="entry name" value="LD24721P"/>
    <property type="match status" value="1"/>
</dbReference>
<evidence type="ECO:0000256" key="2">
    <source>
        <dbReference type="ARBA" id="ARBA00022803"/>
    </source>
</evidence>
<dbReference type="GO" id="GO:0016020">
    <property type="term" value="C:membrane"/>
    <property type="evidence" value="ECO:0007669"/>
    <property type="project" value="TreeGrafter"/>
</dbReference>
<dbReference type="PROSITE" id="PS50005">
    <property type="entry name" value="TPR"/>
    <property type="match status" value="2"/>
</dbReference>
<dbReference type="OrthoDB" id="2423701at2759"/>
<proteinExistence type="predicted"/>
<dbReference type="GO" id="GO:0060090">
    <property type="term" value="F:molecular adaptor activity"/>
    <property type="evidence" value="ECO:0007669"/>
    <property type="project" value="TreeGrafter"/>
</dbReference>
<dbReference type="InterPro" id="IPR011990">
    <property type="entry name" value="TPR-like_helical_dom_sf"/>
</dbReference>
<evidence type="ECO:0008006" key="7">
    <source>
        <dbReference type="Google" id="ProtNLM"/>
    </source>
</evidence>
<dbReference type="Gene3D" id="1.25.40.10">
    <property type="entry name" value="Tetratricopeptide repeat domain"/>
    <property type="match status" value="1"/>
</dbReference>
<organism evidence="5 6">
    <name type="scientific">Colocasia esculenta</name>
    <name type="common">Wild taro</name>
    <name type="synonym">Arum esculentum</name>
    <dbReference type="NCBI Taxonomy" id="4460"/>
    <lineage>
        <taxon>Eukaryota</taxon>
        <taxon>Viridiplantae</taxon>
        <taxon>Streptophyta</taxon>
        <taxon>Embryophyta</taxon>
        <taxon>Tracheophyta</taxon>
        <taxon>Spermatophyta</taxon>
        <taxon>Magnoliopsida</taxon>
        <taxon>Liliopsida</taxon>
        <taxon>Araceae</taxon>
        <taxon>Aroideae</taxon>
        <taxon>Colocasieae</taxon>
        <taxon>Colocasia</taxon>
    </lineage>
</organism>
<comment type="caution">
    <text evidence="5">The sequence shown here is derived from an EMBL/GenBank/DDBJ whole genome shotgun (WGS) entry which is preliminary data.</text>
</comment>
<dbReference type="InterPro" id="IPR019734">
    <property type="entry name" value="TPR_rpt"/>
</dbReference>
<feature type="compositionally biased region" description="Polar residues" evidence="4">
    <location>
        <begin position="390"/>
        <end position="403"/>
    </location>
</feature>
<evidence type="ECO:0000256" key="4">
    <source>
        <dbReference type="SAM" id="MobiDB-lite"/>
    </source>
</evidence>
<feature type="repeat" description="TPR" evidence="3">
    <location>
        <begin position="229"/>
        <end position="262"/>
    </location>
</feature>
<dbReference type="PANTHER" id="PTHR45831">
    <property type="entry name" value="LD24721P"/>
    <property type="match status" value="1"/>
</dbReference>
<dbReference type="PROSITE" id="PS50293">
    <property type="entry name" value="TPR_REGION"/>
    <property type="match status" value="1"/>
</dbReference>
<reference evidence="5" key="1">
    <citation type="submission" date="2017-07" db="EMBL/GenBank/DDBJ databases">
        <title>Taro Niue Genome Assembly and Annotation.</title>
        <authorList>
            <person name="Atibalentja N."/>
            <person name="Keating K."/>
            <person name="Fields C.J."/>
        </authorList>
    </citation>
    <scope>NUCLEOTIDE SEQUENCE</scope>
    <source>
        <strain evidence="5">Niue_2</strain>
        <tissue evidence="5">Leaf</tissue>
    </source>
</reference>
<dbReference type="SMART" id="SM00028">
    <property type="entry name" value="TPR"/>
    <property type="match status" value="3"/>
</dbReference>
<feature type="region of interest" description="Disordered" evidence="4">
    <location>
        <begin position="276"/>
        <end position="314"/>
    </location>
</feature>
<evidence type="ECO:0000313" key="6">
    <source>
        <dbReference type="Proteomes" id="UP000652761"/>
    </source>
</evidence>
<sequence>MADAGRERLGTDSPISRRIALAFLDFLGTVEPAAGVDVEGLDVARECLEEAFKLNQSSADDKIPHGLMVDVFRLYDKQHESRATLDSEAAGVPSPQNTTQVSRDELFGQFYAALDKTDFFTTTPGGDEDHGQVAKATKFFEDALLDLEKLGSQKISKNNLAETLKSQGNRAMQSKLYPEAIELYNCAIALLENNAIYYCNRAAAYTQTHKYTEAIADCMKSIELDPNYAKAYSRLGLAYYAQGNYQEALLVFYKALQLDPTNDSVRENIQVAEQKWREESRRAGGEQNTGSSHYQQTNTQSTSQRGSQIPFTSIPIGASLPADLANIFMNMASAAGSGHGQEQSTPSQESRNQGASFPSIPMTASSPSDFARVFMNMASSSPAQGAAHDQTPNGDTDGSNQPEIRVDTNINLNLEDVPQLSGALRSVMDMFAQHGSHDRTSRGFSTFQHLTALTFPNISDSTISFRHLYI</sequence>
<feature type="region of interest" description="Disordered" evidence="4">
    <location>
        <begin position="335"/>
        <end position="366"/>
    </location>
</feature>
<protein>
    <recommendedName>
        <fullName evidence="7">SGTA homodimerisation domain-containing protein</fullName>
    </recommendedName>
</protein>
<dbReference type="GO" id="GO:0072380">
    <property type="term" value="C:TRC complex"/>
    <property type="evidence" value="ECO:0007669"/>
    <property type="project" value="TreeGrafter"/>
</dbReference>
<dbReference type="GO" id="GO:0006620">
    <property type="term" value="P:post-translational protein targeting to endoplasmic reticulum membrane"/>
    <property type="evidence" value="ECO:0007669"/>
    <property type="project" value="TreeGrafter"/>
</dbReference>
<dbReference type="Pfam" id="PF00515">
    <property type="entry name" value="TPR_1"/>
    <property type="match status" value="2"/>
</dbReference>
<feature type="repeat" description="TPR" evidence="3">
    <location>
        <begin position="195"/>
        <end position="228"/>
    </location>
</feature>
<gene>
    <name evidence="5" type="ORF">Taro_005082</name>
</gene>
<dbReference type="SUPFAM" id="SSF48452">
    <property type="entry name" value="TPR-like"/>
    <property type="match status" value="1"/>
</dbReference>
<accession>A0A843TP30</accession>
<dbReference type="Proteomes" id="UP000652761">
    <property type="component" value="Unassembled WGS sequence"/>
</dbReference>
<evidence type="ECO:0000256" key="1">
    <source>
        <dbReference type="ARBA" id="ARBA00022737"/>
    </source>
</evidence>
<feature type="region of interest" description="Disordered" evidence="4">
    <location>
        <begin position="380"/>
        <end position="403"/>
    </location>
</feature>
<keyword evidence="1" id="KW-0677">Repeat</keyword>
<dbReference type="AlphaFoldDB" id="A0A843TP30"/>
<feature type="compositionally biased region" description="Polar residues" evidence="4">
    <location>
        <begin position="340"/>
        <end position="366"/>
    </location>
</feature>